<dbReference type="EMBL" id="SIHI01000001">
    <property type="protein sequence ID" value="TWT56894.1"/>
    <property type="molecule type" value="Genomic_DNA"/>
</dbReference>
<dbReference type="AlphaFoldDB" id="A0A5C5X175"/>
<evidence type="ECO:0000313" key="1">
    <source>
        <dbReference type="EMBL" id="TWT56894.1"/>
    </source>
</evidence>
<keyword evidence="2" id="KW-1185">Reference proteome</keyword>
<name>A0A5C5X175_9PLAN</name>
<organism evidence="1 2">
    <name type="scientific">Thalassoglobus neptunius</name>
    <dbReference type="NCBI Taxonomy" id="1938619"/>
    <lineage>
        <taxon>Bacteria</taxon>
        <taxon>Pseudomonadati</taxon>
        <taxon>Planctomycetota</taxon>
        <taxon>Planctomycetia</taxon>
        <taxon>Planctomycetales</taxon>
        <taxon>Planctomycetaceae</taxon>
        <taxon>Thalassoglobus</taxon>
    </lineage>
</organism>
<proteinExistence type="predicted"/>
<accession>A0A5C5X175</accession>
<protein>
    <submittedName>
        <fullName evidence="1">Uncharacterized protein</fullName>
    </submittedName>
</protein>
<comment type="caution">
    <text evidence="1">The sequence shown here is derived from an EMBL/GenBank/DDBJ whole genome shotgun (WGS) entry which is preliminary data.</text>
</comment>
<dbReference type="OrthoDB" id="214926at2"/>
<dbReference type="RefSeq" id="WP_146506801.1">
    <property type="nucleotide sequence ID" value="NZ_SIHI01000001.1"/>
</dbReference>
<evidence type="ECO:0000313" key="2">
    <source>
        <dbReference type="Proteomes" id="UP000317243"/>
    </source>
</evidence>
<dbReference type="Proteomes" id="UP000317243">
    <property type="component" value="Unassembled WGS sequence"/>
</dbReference>
<sequence>MNRDDSPSGATGDMRLYAPAPEGWAAHIKQSWDKEYCFSKYPGEDYFHLLMSGEIFVQHGDEKYCLSCAVRHGILTTDRLNWQHRKNTDRKPLV</sequence>
<gene>
    <name evidence="1" type="ORF">KOR42_02490</name>
</gene>
<reference evidence="1 2" key="1">
    <citation type="submission" date="2019-02" db="EMBL/GenBank/DDBJ databases">
        <title>Deep-cultivation of Planctomycetes and their phenomic and genomic characterization uncovers novel biology.</title>
        <authorList>
            <person name="Wiegand S."/>
            <person name="Jogler M."/>
            <person name="Boedeker C."/>
            <person name="Pinto D."/>
            <person name="Vollmers J."/>
            <person name="Rivas-Marin E."/>
            <person name="Kohn T."/>
            <person name="Peeters S.H."/>
            <person name="Heuer A."/>
            <person name="Rast P."/>
            <person name="Oberbeckmann S."/>
            <person name="Bunk B."/>
            <person name="Jeske O."/>
            <person name="Meyerdierks A."/>
            <person name="Storesund J.E."/>
            <person name="Kallscheuer N."/>
            <person name="Luecker S."/>
            <person name="Lage O.M."/>
            <person name="Pohl T."/>
            <person name="Merkel B.J."/>
            <person name="Hornburger P."/>
            <person name="Mueller R.-W."/>
            <person name="Bruemmer F."/>
            <person name="Labrenz M."/>
            <person name="Spormann A.M."/>
            <person name="Op Den Camp H."/>
            <person name="Overmann J."/>
            <person name="Amann R."/>
            <person name="Jetten M.S.M."/>
            <person name="Mascher T."/>
            <person name="Medema M.H."/>
            <person name="Devos D.P."/>
            <person name="Kaster A.-K."/>
            <person name="Ovreas L."/>
            <person name="Rohde M."/>
            <person name="Galperin M.Y."/>
            <person name="Jogler C."/>
        </authorList>
    </citation>
    <scope>NUCLEOTIDE SEQUENCE [LARGE SCALE GENOMIC DNA]</scope>
    <source>
        <strain evidence="1 2">KOR42</strain>
    </source>
</reference>